<comment type="pathway">
    <text evidence="1 12">Cell wall biogenesis; peptidoglycan biosynthesis.</text>
</comment>
<evidence type="ECO:0000256" key="12">
    <source>
        <dbReference type="PROSITE-ProRule" id="PRU01373"/>
    </source>
</evidence>
<dbReference type="InterPro" id="IPR050061">
    <property type="entry name" value="MurCDEF_pg_biosynth"/>
</dbReference>
<dbReference type="InterPro" id="IPR038063">
    <property type="entry name" value="Transpep_catalytic_dom"/>
</dbReference>
<dbReference type="Gene3D" id="3.90.190.20">
    <property type="entry name" value="Mur ligase, C-terminal domain"/>
    <property type="match status" value="1"/>
</dbReference>
<feature type="active site" description="Nucleophile" evidence="12">
    <location>
        <position position="159"/>
    </location>
</feature>
<dbReference type="SUPFAM" id="SSF141523">
    <property type="entry name" value="L,D-transpeptidase catalytic domain-like"/>
    <property type="match status" value="1"/>
</dbReference>
<keyword evidence="10" id="KW-0131">Cell cycle</keyword>
<dbReference type="Gene3D" id="2.40.440.10">
    <property type="entry name" value="L,D-transpeptidase catalytic domain-like"/>
    <property type="match status" value="1"/>
</dbReference>
<keyword evidence="15" id="KW-1185">Reference proteome</keyword>
<dbReference type="Proteomes" id="UP001165044">
    <property type="component" value="Unassembled WGS sequence"/>
</dbReference>
<dbReference type="RefSeq" id="WP_285608008.1">
    <property type="nucleotide sequence ID" value="NZ_BSDC01000001.1"/>
</dbReference>
<dbReference type="EMBL" id="BSDC01000001">
    <property type="protein sequence ID" value="GLH67134.1"/>
    <property type="molecule type" value="Genomic_DNA"/>
</dbReference>
<accession>A0ABQ5PXM8</accession>
<dbReference type="InterPro" id="IPR005490">
    <property type="entry name" value="LD_TPept_cat_dom"/>
</dbReference>
<evidence type="ECO:0000256" key="5">
    <source>
        <dbReference type="ARBA" id="ARBA00022679"/>
    </source>
</evidence>
<dbReference type="CDD" id="cd16913">
    <property type="entry name" value="YkuD_like"/>
    <property type="match status" value="1"/>
</dbReference>
<protein>
    <recommendedName>
        <fullName evidence="13">L,D-TPase catalytic domain-containing protein</fullName>
    </recommendedName>
</protein>
<dbReference type="InterPro" id="IPR036615">
    <property type="entry name" value="Mur_ligase_C_dom_sf"/>
</dbReference>
<dbReference type="Gene3D" id="3.40.50.720">
    <property type="entry name" value="NAD(P)-binding Rossmann-like Domain"/>
    <property type="match status" value="1"/>
</dbReference>
<dbReference type="Pfam" id="PF03734">
    <property type="entry name" value="YkuD"/>
    <property type="match status" value="1"/>
</dbReference>
<dbReference type="PANTHER" id="PTHR43445:SF3">
    <property type="entry name" value="UDP-N-ACETYLMURAMATE--L-ALANINE LIGASE"/>
    <property type="match status" value="1"/>
</dbReference>
<dbReference type="Gene3D" id="3.40.1190.10">
    <property type="entry name" value="Mur-like, catalytic domain"/>
    <property type="match status" value="1"/>
</dbReference>
<comment type="caution">
    <text evidence="14">The sequence shown here is derived from an EMBL/GenBank/DDBJ whole genome shotgun (WGS) entry which is preliminary data.</text>
</comment>
<evidence type="ECO:0000313" key="15">
    <source>
        <dbReference type="Proteomes" id="UP001165044"/>
    </source>
</evidence>
<dbReference type="PROSITE" id="PS52029">
    <property type="entry name" value="LD_TPASE"/>
    <property type="match status" value="1"/>
</dbReference>
<dbReference type="Pfam" id="PF02875">
    <property type="entry name" value="Mur_ligase_C"/>
    <property type="match status" value="1"/>
</dbReference>
<keyword evidence="9 12" id="KW-0573">Peptidoglycan synthesis</keyword>
<name>A0ABQ5PXM8_9BACT</name>
<evidence type="ECO:0000256" key="11">
    <source>
        <dbReference type="ARBA" id="ARBA00023316"/>
    </source>
</evidence>
<keyword evidence="11 12" id="KW-0961">Cell wall biogenesis/degradation</keyword>
<evidence type="ECO:0000256" key="1">
    <source>
        <dbReference type="ARBA" id="ARBA00004752"/>
    </source>
</evidence>
<dbReference type="Pfam" id="PF08245">
    <property type="entry name" value="Mur_ligase_M"/>
    <property type="match status" value="1"/>
</dbReference>
<keyword evidence="7" id="KW-0067">ATP-binding</keyword>
<organism evidence="14 15">
    <name type="scientific">Geothrix edaphica</name>
    <dbReference type="NCBI Taxonomy" id="2927976"/>
    <lineage>
        <taxon>Bacteria</taxon>
        <taxon>Pseudomonadati</taxon>
        <taxon>Acidobacteriota</taxon>
        <taxon>Holophagae</taxon>
        <taxon>Holophagales</taxon>
        <taxon>Holophagaceae</taxon>
        <taxon>Geothrix</taxon>
    </lineage>
</organism>
<comment type="similarity">
    <text evidence="2">Belongs to the YkuD family.</text>
</comment>
<evidence type="ECO:0000256" key="6">
    <source>
        <dbReference type="ARBA" id="ARBA00022741"/>
    </source>
</evidence>
<evidence type="ECO:0000256" key="9">
    <source>
        <dbReference type="ARBA" id="ARBA00022984"/>
    </source>
</evidence>
<dbReference type="SUPFAM" id="SSF53244">
    <property type="entry name" value="MurD-like peptide ligases, peptide-binding domain"/>
    <property type="match status" value="1"/>
</dbReference>
<keyword evidence="8 12" id="KW-0133">Cell shape</keyword>
<dbReference type="InterPro" id="IPR036565">
    <property type="entry name" value="Mur-like_cat_sf"/>
</dbReference>
<dbReference type="InterPro" id="IPR013221">
    <property type="entry name" value="Mur_ligase_cen"/>
</dbReference>
<evidence type="ECO:0000256" key="10">
    <source>
        <dbReference type="ARBA" id="ARBA00023306"/>
    </source>
</evidence>
<keyword evidence="3" id="KW-0436">Ligase</keyword>
<evidence type="ECO:0000256" key="7">
    <source>
        <dbReference type="ARBA" id="ARBA00022840"/>
    </source>
</evidence>
<dbReference type="InterPro" id="IPR000713">
    <property type="entry name" value="Mur_ligase_N"/>
</dbReference>
<dbReference type="PANTHER" id="PTHR43445">
    <property type="entry name" value="UDP-N-ACETYLMURAMATE--L-ALANINE LIGASE-RELATED"/>
    <property type="match status" value="1"/>
</dbReference>
<sequence length="646" mass="68170">MIDPVLAARYRALVLANLARPGAPGWDPLGPVVVVDVARQRLGLLVGGRLAFEAVISTAKNGLGCEENSYRTPTGWHRILARIGDGAEPGAVFKAQKPTGEVWRGEAREEDLILTRVLTLDGLEEGWNRGPGRDSRLRWIYLHGTNQEHELGTPVSHGCVRLSNTDVEDLFERVAEGDPVLIAEDLPGAGLGLGRLHFAGVAGSGMSALAQFAALKGGRASGSDRTFDRNQRPEARAQLEALGVVIHPQDGSGLEGDCAALVVSTAVEEEVPDVVAARRLGVPVLHRSELLAHLVARYRTVAVTGTSGKSTTVAMVFEILRGAGLDPSVITGGELVALQREGRWGNAWAGASDLLVIEADESDGSVVRYHPAVGVILNLQKDHKEMDAVAGMFRLFRAQVREAAVVGEAENLREFAAGAATFGFGEGAGLRAEGLSLGAERSAFRVGRTNFVIPVTGLHNVENALAALGACQALGVRLEAMAAPLAAFQGVARRFQVLGARQGITVVDDFGHNPAKVSASIRAAHLRVAAAGGRVLAVFQPHGFGPLKFLRAEFVEAFTAELAPRDHLWFLDVFYAGGTASRDITSAEVVADIAARGVATELASSRDWLVDRLAAEANSGDLILVMGARDPSLTDLAKAILGALPA</sequence>
<evidence type="ECO:0000256" key="2">
    <source>
        <dbReference type="ARBA" id="ARBA00005992"/>
    </source>
</evidence>
<dbReference type="InterPro" id="IPR004101">
    <property type="entry name" value="Mur_ligase_C"/>
</dbReference>
<evidence type="ECO:0000259" key="13">
    <source>
        <dbReference type="PROSITE" id="PS52029"/>
    </source>
</evidence>
<feature type="domain" description="L,D-TPase catalytic" evidence="13">
    <location>
        <begin position="31"/>
        <end position="183"/>
    </location>
</feature>
<reference evidence="14" key="1">
    <citation type="journal article" date="2023" name="Antonie Van Leeuwenhoek">
        <title>Mesoterricola silvestris gen. nov., sp. nov., Mesoterricola sediminis sp. nov., Geothrix oryzae sp. nov., Geothrix edaphica sp. nov., Geothrix rubra sp. nov., and Geothrix limicola sp. nov., six novel members of Acidobacteriota isolated from soils.</title>
        <authorList>
            <person name="Itoh H."/>
            <person name="Sugisawa Y."/>
            <person name="Mise K."/>
            <person name="Xu Z."/>
            <person name="Kuniyasu M."/>
            <person name="Ushijima N."/>
            <person name="Kawano K."/>
            <person name="Kobayashi E."/>
            <person name="Shiratori Y."/>
            <person name="Masuda Y."/>
            <person name="Senoo K."/>
        </authorList>
    </citation>
    <scope>NUCLEOTIDE SEQUENCE</scope>
    <source>
        <strain evidence="14">Red802</strain>
    </source>
</reference>
<proteinExistence type="inferred from homology"/>
<dbReference type="SUPFAM" id="SSF51984">
    <property type="entry name" value="MurCD N-terminal domain"/>
    <property type="match status" value="1"/>
</dbReference>
<dbReference type="SUPFAM" id="SSF53623">
    <property type="entry name" value="MurD-like peptide ligases, catalytic domain"/>
    <property type="match status" value="1"/>
</dbReference>
<evidence type="ECO:0000256" key="3">
    <source>
        <dbReference type="ARBA" id="ARBA00022598"/>
    </source>
</evidence>
<keyword evidence="5" id="KW-0808">Transferase</keyword>
<feature type="active site" description="Proton donor/acceptor" evidence="12">
    <location>
        <position position="143"/>
    </location>
</feature>
<evidence type="ECO:0000256" key="8">
    <source>
        <dbReference type="ARBA" id="ARBA00022960"/>
    </source>
</evidence>
<evidence type="ECO:0000313" key="14">
    <source>
        <dbReference type="EMBL" id="GLH67134.1"/>
    </source>
</evidence>
<gene>
    <name evidence="14" type="ORF">GETHED_14980</name>
</gene>
<keyword evidence="6" id="KW-0547">Nucleotide-binding</keyword>
<evidence type="ECO:0000256" key="4">
    <source>
        <dbReference type="ARBA" id="ARBA00022618"/>
    </source>
</evidence>
<dbReference type="Pfam" id="PF01225">
    <property type="entry name" value="Mur_ligase"/>
    <property type="match status" value="1"/>
</dbReference>
<keyword evidence="4" id="KW-0132">Cell division</keyword>